<dbReference type="GO" id="GO:0000785">
    <property type="term" value="C:chromatin"/>
    <property type="evidence" value="ECO:0000318"/>
    <property type="project" value="GO_Central"/>
</dbReference>
<evidence type="ECO:0000313" key="10">
    <source>
        <dbReference type="Proteomes" id="UP000008311"/>
    </source>
</evidence>
<evidence type="ECO:0000256" key="2">
    <source>
        <dbReference type="ARBA" id="ARBA00022618"/>
    </source>
</evidence>
<dbReference type="GO" id="GO:0051301">
    <property type="term" value="P:cell division"/>
    <property type="evidence" value="ECO:0007669"/>
    <property type="project" value="UniProtKB-KW"/>
</dbReference>
<dbReference type="PANTHER" id="PTHR12663:SF69">
    <property type="entry name" value="SISTER CHROMATID COHESION PROTEIN PDS5 HOMOLOG E"/>
    <property type="match status" value="1"/>
</dbReference>
<accession>B9SMT4</accession>
<feature type="compositionally biased region" description="Polar residues" evidence="8">
    <location>
        <begin position="538"/>
        <end position="554"/>
    </location>
</feature>
<feature type="region of interest" description="Disordered" evidence="8">
    <location>
        <begin position="418"/>
        <end position="460"/>
    </location>
</feature>
<dbReference type="GO" id="GO:0035825">
    <property type="term" value="P:homologous recombination"/>
    <property type="evidence" value="ECO:0007669"/>
    <property type="project" value="UniProtKB-ARBA"/>
</dbReference>
<reference evidence="10" key="1">
    <citation type="journal article" date="2010" name="Nat. Biotechnol.">
        <title>Draft genome sequence of the oilseed species Ricinus communis.</title>
        <authorList>
            <person name="Chan A.P."/>
            <person name="Crabtree J."/>
            <person name="Zhao Q."/>
            <person name="Lorenzi H."/>
            <person name="Orvis J."/>
            <person name="Puiu D."/>
            <person name="Melake-Berhan A."/>
            <person name="Jones K.M."/>
            <person name="Redman J."/>
            <person name="Chen G."/>
            <person name="Cahoon E.B."/>
            <person name="Gedil M."/>
            <person name="Stanke M."/>
            <person name="Haas B.J."/>
            <person name="Wortman J.R."/>
            <person name="Fraser-Liggett C.M."/>
            <person name="Ravel J."/>
            <person name="Rabinowicz P.D."/>
        </authorList>
    </citation>
    <scope>NUCLEOTIDE SEQUENCE [LARGE SCALE GENOMIC DNA]</scope>
    <source>
        <strain evidence="10">cv. Hale</strain>
    </source>
</reference>
<evidence type="ECO:0008006" key="11">
    <source>
        <dbReference type="Google" id="ProtNLM"/>
    </source>
</evidence>
<dbReference type="InParanoid" id="B9SMT4"/>
<feature type="region of interest" description="Disordered" evidence="8">
    <location>
        <begin position="575"/>
        <end position="617"/>
    </location>
</feature>
<dbReference type="GO" id="GO:0006281">
    <property type="term" value="P:DNA repair"/>
    <property type="evidence" value="ECO:0007669"/>
    <property type="project" value="UniProtKB-KW"/>
</dbReference>
<dbReference type="InterPro" id="IPR039776">
    <property type="entry name" value="Pds5"/>
</dbReference>
<dbReference type="Proteomes" id="UP000008311">
    <property type="component" value="Unassembled WGS sequence"/>
</dbReference>
<name>B9SMT4_RICCO</name>
<keyword evidence="2" id="KW-0132">Cell division</keyword>
<comment type="subcellular location">
    <subcellularLocation>
        <location evidence="1">Nucleus</location>
    </subcellularLocation>
</comment>
<dbReference type="STRING" id="3988.B9SMT4"/>
<evidence type="ECO:0000256" key="4">
    <source>
        <dbReference type="ARBA" id="ARBA00022776"/>
    </source>
</evidence>
<feature type="compositionally biased region" description="Basic and acidic residues" evidence="8">
    <location>
        <begin position="575"/>
        <end position="597"/>
    </location>
</feature>
<feature type="region of interest" description="Disordered" evidence="8">
    <location>
        <begin position="532"/>
        <end position="554"/>
    </location>
</feature>
<dbReference type="eggNOG" id="KOG1525">
    <property type="taxonomic scope" value="Eukaryota"/>
</dbReference>
<dbReference type="GO" id="GO:0007064">
    <property type="term" value="P:mitotic sister chromatid cohesion"/>
    <property type="evidence" value="ECO:0000318"/>
    <property type="project" value="GO_Central"/>
</dbReference>
<dbReference type="SUPFAM" id="SSF48371">
    <property type="entry name" value="ARM repeat"/>
    <property type="match status" value="1"/>
</dbReference>
<organism evidence="9 10">
    <name type="scientific">Ricinus communis</name>
    <name type="common">Castor bean</name>
    <dbReference type="NCBI Taxonomy" id="3988"/>
    <lineage>
        <taxon>Eukaryota</taxon>
        <taxon>Viridiplantae</taxon>
        <taxon>Streptophyta</taxon>
        <taxon>Embryophyta</taxon>
        <taxon>Tracheophyta</taxon>
        <taxon>Spermatophyta</taxon>
        <taxon>Magnoliopsida</taxon>
        <taxon>eudicotyledons</taxon>
        <taxon>Gunneridae</taxon>
        <taxon>Pentapetalae</taxon>
        <taxon>rosids</taxon>
        <taxon>fabids</taxon>
        <taxon>Malpighiales</taxon>
        <taxon>Euphorbiaceae</taxon>
        <taxon>Acalyphoideae</taxon>
        <taxon>Acalypheae</taxon>
        <taxon>Ricinus</taxon>
    </lineage>
</organism>
<keyword evidence="6" id="KW-0539">Nucleus</keyword>
<sequence length="635" mass="70747">MVVNEIELEQQLKEAGNRLLNPPSSIDELLNMLDKLEHLLINVEQAPSKSMQDALLPSMKALISNALLRNSDPDVKVSVVSCLSEFTRITAPDPPYNDDHMKEIFELTVAAFEKLSHVSSRCYMKAVSILDTVARVRSCLIMLDLELDELIIKIFQHFLKIIRSNHPHAVFLAMETIMTLIINESDTISMGLLTALLASVRKENQSASPIAWKLGEKVIVNSAAKLKPYIKEALHCDGRAFDEYAPIIASICQDESHTVVHDHVNGSRDHLVTKEGRPPDAASPGEILHFVDGIPESTTSNGNASARDANNGINDNSTKSMEHCPLIQHSDSTEAQGNADIEVKLEMEQGTVPRKRGWKPNSLMNPEEGYDHCWIPTCRKGAKVSRERKLPYMGIDLCLDSTVPKKHVTELVGLTPETSGIIGASTPSPNQCLPDGTHRKKSRPKKNPSNMNQDADSSSLEVVKVLNTESREKAKAEYEVSLRKPSERRSNIEVKLHKQSRKIGIAAKTAKWTSLPSANLLSDEKDDILNEPEERPVHQSTQIGVRNSQKGRSLVQTDARKISLVIGVSNVRAAEESRIKKSKSSDRDGNHKEEIPNKKLKRKRTPRKEVPPVTPDFDEQLIGSKVKIWWPKDKM</sequence>
<evidence type="ECO:0000256" key="1">
    <source>
        <dbReference type="ARBA" id="ARBA00004123"/>
    </source>
</evidence>
<evidence type="ECO:0000256" key="3">
    <source>
        <dbReference type="ARBA" id="ARBA00022763"/>
    </source>
</evidence>
<keyword evidence="7" id="KW-0131">Cell cycle</keyword>
<dbReference type="AlphaFoldDB" id="B9SMT4"/>
<evidence type="ECO:0000256" key="6">
    <source>
        <dbReference type="ARBA" id="ARBA00023242"/>
    </source>
</evidence>
<dbReference type="InterPro" id="IPR016024">
    <property type="entry name" value="ARM-type_fold"/>
</dbReference>
<protein>
    <recommendedName>
        <fullName evidence="11">Nucleic acid binding protein</fullName>
    </recommendedName>
</protein>
<evidence type="ECO:0000256" key="8">
    <source>
        <dbReference type="SAM" id="MobiDB-lite"/>
    </source>
</evidence>
<keyword evidence="3" id="KW-0227">DNA damage</keyword>
<evidence type="ECO:0000256" key="5">
    <source>
        <dbReference type="ARBA" id="ARBA00023204"/>
    </source>
</evidence>
<feature type="compositionally biased region" description="Polar residues" evidence="8">
    <location>
        <begin position="447"/>
        <end position="460"/>
    </location>
</feature>
<dbReference type="PANTHER" id="PTHR12663">
    <property type="entry name" value="ANDROGEN INDUCED INHIBITOR OF PROLIFERATION AS3 / PDS5-RELATED"/>
    <property type="match status" value="1"/>
</dbReference>
<keyword evidence="10" id="KW-1185">Reference proteome</keyword>
<dbReference type="GO" id="GO:0005634">
    <property type="term" value="C:nucleus"/>
    <property type="evidence" value="ECO:0000318"/>
    <property type="project" value="GO_Central"/>
</dbReference>
<keyword evidence="4" id="KW-0498">Mitosis</keyword>
<dbReference type="EMBL" id="EQ974038">
    <property type="protein sequence ID" value="EEF35055.1"/>
    <property type="molecule type" value="Genomic_DNA"/>
</dbReference>
<evidence type="ECO:0000313" key="9">
    <source>
        <dbReference type="EMBL" id="EEF35055.1"/>
    </source>
</evidence>
<keyword evidence="5" id="KW-0234">DNA repair</keyword>
<dbReference type="GO" id="GO:0140670">
    <property type="term" value="F:cohesin unloader activity"/>
    <property type="evidence" value="ECO:0000318"/>
    <property type="project" value="GO_Central"/>
</dbReference>
<proteinExistence type="predicted"/>
<dbReference type="Pfam" id="PF20168">
    <property type="entry name" value="PDS5"/>
    <property type="match status" value="1"/>
</dbReference>
<evidence type="ECO:0000256" key="7">
    <source>
        <dbReference type="ARBA" id="ARBA00023306"/>
    </source>
</evidence>
<gene>
    <name evidence="9" type="ORF">RCOM_0470870</name>
</gene>